<dbReference type="FunFam" id="3.40.50.2000:FF:000050">
    <property type="entry name" value="UDP-glucuronosyltransferase"/>
    <property type="match status" value="1"/>
</dbReference>
<dbReference type="STRING" id="568069.A0A1J1I3Q1"/>
<dbReference type="PANTHER" id="PTHR48043:SF159">
    <property type="entry name" value="EG:EG0003.4 PROTEIN-RELATED"/>
    <property type="match status" value="1"/>
</dbReference>
<name>A0A1J1I3Q1_9DIPT</name>
<dbReference type="EMBL" id="CVRI01000040">
    <property type="protein sequence ID" value="CRK94936.1"/>
    <property type="molecule type" value="Genomic_DNA"/>
</dbReference>
<dbReference type="InterPro" id="IPR002213">
    <property type="entry name" value="UDP_glucos_trans"/>
</dbReference>
<keyword evidence="2" id="KW-0328">Glycosyltransferase</keyword>
<dbReference type="CDD" id="cd03784">
    <property type="entry name" value="GT1_Gtf-like"/>
    <property type="match status" value="1"/>
</dbReference>
<dbReference type="Gene3D" id="3.40.50.2000">
    <property type="entry name" value="Glycogen Phosphorylase B"/>
    <property type="match status" value="2"/>
</dbReference>
<dbReference type="SUPFAM" id="SSF53756">
    <property type="entry name" value="UDP-Glycosyltransferase/glycogen phosphorylase"/>
    <property type="match status" value="1"/>
</dbReference>
<protein>
    <submittedName>
        <fullName evidence="5">CLUMA_CG008427, isoform A</fullName>
    </submittedName>
</protein>
<dbReference type="PANTHER" id="PTHR48043">
    <property type="entry name" value="EG:EG0003.4 PROTEIN-RELATED"/>
    <property type="match status" value="1"/>
</dbReference>
<sequence>MFELREFSIANFYTKMKFLNLLTIFTLFLVQSECSKILVTYPSISKSHIMPLQSLAVELASRGHDITFFSPYPLNKQVKNIRDIKIPFDEADKEFLNEVTGNPKAANIFNMITKMNSLLFRTSNDTLQMPEMRKLMKEEKFDLLIVGYVMSESMFGLADHFKCPSILFSPASTFSLINQAVGNPLAVSGTPHMMSAVKKMDFVGRLKTFLVTGIELVVTKYFKYKSKQVYDFNFPADRYRSLDESLKNISLVILNYHFSSGVVRPYLPNMIEAGPLQVKPKPSPLPNDLRNFLDGAKDGAILFSLGSNAKSTYLPKNVLQTLLKVFSQLKQRVVMKWESESLDGKPDNVFISKWLPQDDVLAHPNTKIFISHCGLGGVIEAKYHGVPIIGLSLFGDQHANADNIVKDGWGIKLDISNFQEKDFKNSLSEILNNPKYSQTVKRLSKLIQDRPMNALETATFWVEYVLRHHGAPHMHYPGADLNFFQYNSFDVILFLIALVYIFMKFVKFICVKMCCGGSRKTKKQKIN</sequence>
<evidence type="ECO:0000313" key="5">
    <source>
        <dbReference type="EMBL" id="CRK94936.1"/>
    </source>
</evidence>
<evidence type="ECO:0000256" key="3">
    <source>
        <dbReference type="ARBA" id="ARBA00022679"/>
    </source>
</evidence>
<keyword evidence="3" id="KW-0808">Transferase</keyword>
<dbReference type="Pfam" id="PF00201">
    <property type="entry name" value="UDPGT"/>
    <property type="match status" value="1"/>
</dbReference>
<evidence type="ECO:0000256" key="2">
    <source>
        <dbReference type="ARBA" id="ARBA00022676"/>
    </source>
</evidence>
<organism evidence="5 6">
    <name type="scientific">Clunio marinus</name>
    <dbReference type="NCBI Taxonomy" id="568069"/>
    <lineage>
        <taxon>Eukaryota</taxon>
        <taxon>Metazoa</taxon>
        <taxon>Ecdysozoa</taxon>
        <taxon>Arthropoda</taxon>
        <taxon>Hexapoda</taxon>
        <taxon>Insecta</taxon>
        <taxon>Pterygota</taxon>
        <taxon>Neoptera</taxon>
        <taxon>Endopterygota</taxon>
        <taxon>Diptera</taxon>
        <taxon>Nematocera</taxon>
        <taxon>Chironomoidea</taxon>
        <taxon>Chironomidae</taxon>
        <taxon>Clunio</taxon>
    </lineage>
</organism>
<dbReference type="OrthoDB" id="5835829at2759"/>
<keyword evidence="4" id="KW-1133">Transmembrane helix</keyword>
<accession>A0A1J1I3Q1</accession>
<dbReference type="InterPro" id="IPR050271">
    <property type="entry name" value="UDP-glycosyltransferase"/>
</dbReference>
<dbReference type="AlphaFoldDB" id="A0A1J1I3Q1"/>
<gene>
    <name evidence="5" type="ORF">CLUMA_CG008427</name>
</gene>
<feature type="transmembrane region" description="Helical" evidence="4">
    <location>
        <begin position="491"/>
        <end position="515"/>
    </location>
</feature>
<evidence type="ECO:0000256" key="1">
    <source>
        <dbReference type="ARBA" id="ARBA00009995"/>
    </source>
</evidence>
<evidence type="ECO:0000313" key="6">
    <source>
        <dbReference type="Proteomes" id="UP000183832"/>
    </source>
</evidence>
<keyword evidence="4" id="KW-0472">Membrane</keyword>
<proteinExistence type="inferred from homology"/>
<evidence type="ECO:0000256" key="4">
    <source>
        <dbReference type="SAM" id="Phobius"/>
    </source>
</evidence>
<keyword evidence="4" id="KW-0812">Transmembrane</keyword>
<comment type="similarity">
    <text evidence="1">Belongs to the UDP-glycosyltransferase family.</text>
</comment>
<reference evidence="5 6" key="1">
    <citation type="submission" date="2015-04" db="EMBL/GenBank/DDBJ databases">
        <authorList>
            <person name="Syromyatnikov M.Y."/>
            <person name="Popov V.N."/>
        </authorList>
    </citation>
    <scope>NUCLEOTIDE SEQUENCE [LARGE SCALE GENOMIC DNA]</scope>
</reference>
<dbReference type="GO" id="GO:0008194">
    <property type="term" value="F:UDP-glycosyltransferase activity"/>
    <property type="evidence" value="ECO:0007669"/>
    <property type="project" value="InterPro"/>
</dbReference>
<keyword evidence="6" id="KW-1185">Reference proteome</keyword>
<dbReference type="Proteomes" id="UP000183832">
    <property type="component" value="Unassembled WGS sequence"/>
</dbReference>